<accession>A0AAE1C4X3</accession>
<evidence type="ECO:0000313" key="3">
    <source>
        <dbReference type="Proteomes" id="UP001274830"/>
    </source>
</evidence>
<keyword evidence="3" id="KW-1185">Reference proteome</keyword>
<evidence type="ECO:0000313" key="2">
    <source>
        <dbReference type="EMBL" id="KAK3678123.1"/>
    </source>
</evidence>
<evidence type="ECO:0000256" key="1">
    <source>
        <dbReference type="SAM" id="MobiDB-lite"/>
    </source>
</evidence>
<comment type="caution">
    <text evidence="2">The sequence shown here is derived from an EMBL/GenBank/DDBJ whole genome shotgun (WGS) entry which is preliminary data.</text>
</comment>
<feature type="region of interest" description="Disordered" evidence="1">
    <location>
        <begin position="170"/>
        <end position="196"/>
    </location>
</feature>
<sequence>MALFKTLSDSLWAYVSPSKPKATINTPQIARQLRKPSQVRRGSYHDIVRTSRSMSPVSRVDSWRMDPAEAGASRKRKVLFSSSDGHRNKIVKMDDSMDYTPEYENAGDSDMIDQEFEAEDIDIEDERYDGPGAGFEVDEESDVGEEQISDDVAEDEDMDDISADISSIQVSCVKSSPPPARRKSLYNDEDDPEADMPVVATPEEYNRTSLFHRRMTTLPNELFSRDATTEKLQAAGWDDDHIVLVQKLAGRGFEPLLPQHWKMDFRYLPDALFSKNNKAFISSVHNQHNRGAKALAKLFEIGGRLRDGLLEGSVRSPAQEAVKSIQAYRKWTNQDANLDPQSAIPLLSFEASPADTSTEILISNIHRKMSRLHTRYHNALRAERSIETSPSTDTTKLSYPIPQIYGFIASHLLLVLVAYRPDTTEDGAAAGHEEVKVVANFDMSDKDYDVWNALAVGIILCHLRNVQTEILEDTGLGVRVVKEEEGVDDPDV</sequence>
<gene>
    <name evidence="2" type="ORF">LTR78_002218</name>
</gene>
<protein>
    <submittedName>
        <fullName evidence="2">Uncharacterized protein</fullName>
    </submittedName>
</protein>
<name>A0AAE1C4X3_9PEZI</name>
<proteinExistence type="predicted"/>
<reference evidence="2" key="1">
    <citation type="submission" date="2023-07" db="EMBL/GenBank/DDBJ databases">
        <title>Black Yeasts Isolated from many extreme environments.</title>
        <authorList>
            <person name="Coleine C."/>
            <person name="Stajich J.E."/>
            <person name="Selbmann L."/>
        </authorList>
    </citation>
    <scope>NUCLEOTIDE SEQUENCE</scope>
    <source>
        <strain evidence="2">CCFEE 5485</strain>
    </source>
</reference>
<dbReference type="Proteomes" id="UP001274830">
    <property type="component" value="Unassembled WGS sequence"/>
</dbReference>
<dbReference type="AlphaFoldDB" id="A0AAE1C4X3"/>
<dbReference type="EMBL" id="JAUTXT010000005">
    <property type="protein sequence ID" value="KAK3678123.1"/>
    <property type="molecule type" value="Genomic_DNA"/>
</dbReference>
<organism evidence="2 3">
    <name type="scientific">Recurvomyces mirabilis</name>
    <dbReference type="NCBI Taxonomy" id="574656"/>
    <lineage>
        <taxon>Eukaryota</taxon>
        <taxon>Fungi</taxon>
        <taxon>Dikarya</taxon>
        <taxon>Ascomycota</taxon>
        <taxon>Pezizomycotina</taxon>
        <taxon>Dothideomycetes</taxon>
        <taxon>Dothideomycetidae</taxon>
        <taxon>Mycosphaerellales</taxon>
        <taxon>Teratosphaeriaceae</taxon>
        <taxon>Recurvomyces</taxon>
    </lineage>
</organism>